<comment type="caution">
    <text evidence="1">The sequence shown here is derived from an EMBL/GenBank/DDBJ whole genome shotgun (WGS) entry which is preliminary data.</text>
</comment>
<dbReference type="Proteomes" id="UP000642748">
    <property type="component" value="Unassembled WGS sequence"/>
</dbReference>
<dbReference type="AlphaFoldDB" id="A0A8J3QW76"/>
<proteinExistence type="predicted"/>
<name>A0A8J3QW76_9ACTN</name>
<dbReference type="NCBIfam" id="NF035935">
    <property type="entry name" value="ESAT6_3"/>
    <property type="match status" value="1"/>
</dbReference>
<protein>
    <recommendedName>
        <fullName evidence="3">Pore-forming ESAT-6 family protein</fullName>
    </recommendedName>
</protein>
<dbReference type="Gene3D" id="1.10.287.1060">
    <property type="entry name" value="ESAT-6-like"/>
    <property type="match status" value="1"/>
</dbReference>
<dbReference type="InterPro" id="IPR048032">
    <property type="entry name" value="ESAT6-like"/>
</dbReference>
<dbReference type="EMBL" id="BONZ01000056">
    <property type="protein sequence ID" value="GIH17656.1"/>
    <property type="molecule type" value="Genomic_DNA"/>
</dbReference>
<organism evidence="1 2">
    <name type="scientific">Rugosimonospora africana</name>
    <dbReference type="NCBI Taxonomy" id="556532"/>
    <lineage>
        <taxon>Bacteria</taxon>
        <taxon>Bacillati</taxon>
        <taxon>Actinomycetota</taxon>
        <taxon>Actinomycetes</taxon>
        <taxon>Micromonosporales</taxon>
        <taxon>Micromonosporaceae</taxon>
        <taxon>Rugosimonospora</taxon>
    </lineage>
</organism>
<evidence type="ECO:0000313" key="1">
    <source>
        <dbReference type="EMBL" id="GIH17656.1"/>
    </source>
</evidence>
<keyword evidence="2" id="KW-1185">Reference proteome</keyword>
<sequence length="101" mass="10902">MGTMDRLSYDTGASAEAQGNIQTVVARLEAVINDRDQAVKSAMADFFADGVSDLYHDKEVRWNNAANEVRSIITLVKKTLLDNDATASQAQSRARAAVSAI</sequence>
<evidence type="ECO:0008006" key="3">
    <source>
        <dbReference type="Google" id="ProtNLM"/>
    </source>
</evidence>
<reference evidence="1" key="1">
    <citation type="submission" date="2021-01" db="EMBL/GenBank/DDBJ databases">
        <title>Whole genome shotgun sequence of Rugosimonospora africana NBRC 104875.</title>
        <authorList>
            <person name="Komaki H."/>
            <person name="Tamura T."/>
        </authorList>
    </citation>
    <scope>NUCLEOTIDE SEQUENCE</scope>
    <source>
        <strain evidence="1">NBRC 104875</strain>
    </source>
</reference>
<gene>
    <name evidence="1" type="ORF">Raf01_58280</name>
</gene>
<accession>A0A8J3QW76</accession>
<evidence type="ECO:0000313" key="2">
    <source>
        <dbReference type="Proteomes" id="UP000642748"/>
    </source>
</evidence>